<reference evidence="1" key="1">
    <citation type="submission" date="2021-03" db="EMBL/GenBank/DDBJ databases">
        <authorList>
            <person name="So Y."/>
        </authorList>
    </citation>
    <scope>NUCLEOTIDE SEQUENCE</scope>
    <source>
        <strain evidence="1">SG15</strain>
    </source>
</reference>
<dbReference type="EMBL" id="JAGIZA010000004">
    <property type="protein sequence ID" value="MBP0492913.1"/>
    <property type="molecule type" value="Genomic_DNA"/>
</dbReference>
<sequence>MTPRPDRDAIKAEILRQTTACGPGRSISPSDVARALAEEGWQSLLGPIRQAAMALAQEGQLEVLRKGKPVAPEALHGVVRLRLPGTNPTAD</sequence>
<accession>A0A940S7C4</accession>
<proteinExistence type="predicted"/>
<comment type="caution">
    <text evidence="1">The sequence shown here is derived from an EMBL/GenBank/DDBJ whole genome shotgun (WGS) entry which is preliminary data.</text>
</comment>
<name>A0A940S7C4_9PROT</name>
<organism evidence="1 2">
    <name type="scientific">Roseomonas indoligenes</name>
    <dbReference type="NCBI Taxonomy" id="2820811"/>
    <lineage>
        <taxon>Bacteria</taxon>
        <taxon>Pseudomonadati</taxon>
        <taxon>Pseudomonadota</taxon>
        <taxon>Alphaproteobacteria</taxon>
        <taxon>Acetobacterales</taxon>
        <taxon>Roseomonadaceae</taxon>
        <taxon>Roseomonas</taxon>
    </lineage>
</organism>
<dbReference type="SUPFAM" id="SSF46785">
    <property type="entry name" value="Winged helix' DNA-binding domain"/>
    <property type="match status" value="1"/>
</dbReference>
<dbReference type="InterPro" id="IPR036388">
    <property type="entry name" value="WH-like_DNA-bd_sf"/>
</dbReference>
<protein>
    <submittedName>
        <fullName evidence="1">DUF3253 domain-containing protein</fullName>
    </submittedName>
</protein>
<keyword evidence="2" id="KW-1185">Reference proteome</keyword>
<gene>
    <name evidence="1" type="ORF">J5Y10_08990</name>
</gene>
<dbReference type="InterPro" id="IPR036390">
    <property type="entry name" value="WH_DNA-bd_sf"/>
</dbReference>
<dbReference type="Pfam" id="PF11625">
    <property type="entry name" value="DUF3253"/>
    <property type="match status" value="1"/>
</dbReference>
<dbReference type="InterPro" id="IPR021660">
    <property type="entry name" value="DUF3253"/>
</dbReference>
<evidence type="ECO:0000313" key="1">
    <source>
        <dbReference type="EMBL" id="MBP0492913.1"/>
    </source>
</evidence>
<dbReference type="Proteomes" id="UP000677537">
    <property type="component" value="Unassembled WGS sequence"/>
</dbReference>
<dbReference type="RefSeq" id="WP_209372801.1">
    <property type="nucleotide sequence ID" value="NZ_JAGIZA010000004.1"/>
</dbReference>
<dbReference type="AlphaFoldDB" id="A0A940S7C4"/>
<dbReference type="Gene3D" id="1.10.10.10">
    <property type="entry name" value="Winged helix-like DNA-binding domain superfamily/Winged helix DNA-binding domain"/>
    <property type="match status" value="1"/>
</dbReference>
<evidence type="ECO:0000313" key="2">
    <source>
        <dbReference type="Proteomes" id="UP000677537"/>
    </source>
</evidence>